<dbReference type="GO" id="GO:0010181">
    <property type="term" value="F:FMN binding"/>
    <property type="evidence" value="ECO:0007669"/>
    <property type="project" value="InterPro"/>
</dbReference>
<dbReference type="PROSITE" id="PS51257">
    <property type="entry name" value="PROKAR_LIPOPROTEIN"/>
    <property type="match status" value="1"/>
</dbReference>
<name>A0A430AV08_9ENTE</name>
<dbReference type="SMART" id="SM00900">
    <property type="entry name" value="FMN_bind"/>
    <property type="match status" value="2"/>
</dbReference>
<dbReference type="OrthoDB" id="1937675at2"/>
<dbReference type="InterPro" id="IPR049652">
    <property type="entry name" value="PplA-like"/>
</dbReference>
<evidence type="ECO:0000313" key="5">
    <source>
        <dbReference type="Proteomes" id="UP000287605"/>
    </source>
</evidence>
<dbReference type="AlphaFoldDB" id="A0A430AV08"/>
<gene>
    <name evidence="4" type="ORF">CBF29_07170</name>
</gene>
<protein>
    <submittedName>
        <fullName evidence="4">FMN-binding protein</fullName>
    </submittedName>
</protein>
<evidence type="ECO:0000313" key="4">
    <source>
        <dbReference type="EMBL" id="RSU11892.1"/>
    </source>
</evidence>
<feature type="signal peptide" evidence="2">
    <location>
        <begin position="1"/>
        <end position="21"/>
    </location>
</feature>
<dbReference type="GO" id="GO:0016020">
    <property type="term" value="C:membrane"/>
    <property type="evidence" value="ECO:0007669"/>
    <property type="project" value="InterPro"/>
</dbReference>
<feature type="domain" description="FMN-binding" evidence="3">
    <location>
        <begin position="196"/>
        <end position="287"/>
    </location>
</feature>
<sequence length="303" mass="33236">MKKTRFLSGVALIAVSGMLFVGCQSDDAAKDKTEESTVETAETSEKEEAKQVAGAPLKDGTFTLEEKNYSNDYRATFSITVKDGKITESNFDNVNADGESKKDNEEYNETMKEKSGTGPAEFIPKLNELFVDAQNAGGIDIEAVTGATHSARSFVNYAQQLVQAAQAGNTETIEINNGGELQDGTYTLEEKNYSNGYRVVFSITVEGNKITESNYDYVDADGKSKIDDQEYNEKMKEIAGTNAEEFIPKFNEGLVQEQVPSEIDVVTGATHSFNAFQMYAEQLINAAEKGNTDKIEVDNIVFE</sequence>
<dbReference type="NCBIfam" id="NF041941">
    <property type="entry name" value="lipo_FMN_PplA"/>
    <property type="match status" value="1"/>
</dbReference>
<dbReference type="InterPro" id="IPR007329">
    <property type="entry name" value="FMN-bd"/>
</dbReference>
<keyword evidence="2" id="KW-0732">Signal</keyword>
<organism evidence="4 5">
    <name type="scientific">Vagococcus elongatus</name>
    <dbReference type="NCBI Taxonomy" id="180344"/>
    <lineage>
        <taxon>Bacteria</taxon>
        <taxon>Bacillati</taxon>
        <taxon>Bacillota</taxon>
        <taxon>Bacilli</taxon>
        <taxon>Lactobacillales</taxon>
        <taxon>Enterococcaceae</taxon>
        <taxon>Vagococcus</taxon>
    </lineage>
</organism>
<feature type="chain" id="PRO_5038338770" evidence="2">
    <location>
        <begin position="22"/>
        <end position="303"/>
    </location>
</feature>
<dbReference type="RefSeq" id="WP_126808954.1">
    <property type="nucleotide sequence ID" value="NZ_NGKA01000009.1"/>
</dbReference>
<evidence type="ECO:0000259" key="3">
    <source>
        <dbReference type="SMART" id="SM00900"/>
    </source>
</evidence>
<feature type="region of interest" description="Disordered" evidence="1">
    <location>
        <begin position="92"/>
        <end position="119"/>
    </location>
</feature>
<evidence type="ECO:0000256" key="2">
    <source>
        <dbReference type="SAM" id="SignalP"/>
    </source>
</evidence>
<feature type="region of interest" description="Disordered" evidence="1">
    <location>
        <begin position="26"/>
        <end position="53"/>
    </location>
</feature>
<dbReference type="EMBL" id="NGKA01000009">
    <property type="protein sequence ID" value="RSU11892.1"/>
    <property type="molecule type" value="Genomic_DNA"/>
</dbReference>
<dbReference type="Proteomes" id="UP000287605">
    <property type="component" value="Unassembled WGS sequence"/>
</dbReference>
<comment type="caution">
    <text evidence="4">The sequence shown here is derived from an EMBL/GenBank/DDBJ whole genome shotgun (WGS) entry which is preliminary data.</text>
</comment>
<feature type="compositionally biased region" description="Basic and acidic residues" evidence="1">
    <location>
        <begin position="98"/>
        <end position="115"/>
    </location>
</feature>
<proteinExistence type="predicted"/>
<evidence type="ECO:0000256" key="1">
    <source>
        <dbReference type="SAM" id="MobiDB-lite"/>
    </source>
</evidence>
<feature type="domain" description="FMN-binding" evidence="3">
    <location>
        <begin position="68"/>
        <end position="165"/>
    </location>
</feature>
<keyword evidence="5" id="KW-1185">Reference proteome</keyword>
<dbReference type="Gene3D" id="3.90.1010.20">
    <property type="match status" value="2"/>
</dbReference>
<reference evidence="4 5" key="1">
    <citation type="submission" date="2017-05" db="EMBL/GenBank/DDBJ databases">
        <title>Vagococcus spp. assemblies.</title>
        <authorList>
            <person name="Gulvik C.A."/>
        </authorList>
    </citation>
    <scope>NUCLEOTIDE SEQUENCE [LARGE SCALE GENOMIC DNA]</scope>
    <source>
        <strain evidence="4 5">CCUG 51432</strain>
    </source>
</reference>
<accession>A0A430AV08</accession>
<dbReference type="Pfam" id="PF04205">
    <property type="entry name" value="FMN_bind"/>
    <property type="match status" value="2"/>
</dbReference>